<proteinExistence type="predicted"/>
<feature type="region of interest" description="Disordered" evidence="1">
    <location>
        <begin position="1"/>
        <end position="27"/>
    </location>
</feature>
<dbReference type="EMBL" id="GBXM01099541">
    <property type="protein sequence ID" value="JAH09036.1"/>
    <property type="molecule type" value="Transcribed_RNA"/>
</dbReference>
<feature type="compositionally biased region" description="Polar residues" evidence="1">
    <location>
        <begin position="14"/>
        <end position="27"/>
    </location>
</feature>
<name>A0A0E9PWN9_ANGAN</name>
<reference evidence="2" key="2">
    <citation type="journal article" date="2015" name="Fish Shellfish Immunol.">
        <title>Early steps in the European eel (Anguilla anguilla)-Vibrio vulnificus interaction in the gills: Role of the RtxA13 toxin.</title>
        <authorList>
            <person name="Callol A."/>
            <person name="Pajuelo D."/>
            <person name="Ebbesson L."/>
            <person name="Teles M."/>
            <person name="MacKenzie S."/>
            <person name="Amaro C."/>
        </authorList>
    </citation>
    <scope>NUCLEOTIDE SEQUENCE</scope>
</reference>
<sequence>MLKPTGFSFHWTGPVSQQYSPTERQLR</sequence>
<evidence type="ECO:0000313" key="2">
    <source>
        <dbReference type="EMBL" id="JAH09036.1"/>
    </source>
</evidence>
<organism evidence="2">
    <name type="scientific">Anguilla anguilla</name>
    <name type="common">European freshwater eel</name>
    <name type="synonym">Muraena anguilla</name>
    <dbReference type="NCBI Taxonomy" id="7936"/>
    <lineage>
        <taxon>Eukaryota</taxon>
        <taxon>Metazoa</taxon>
        <taxon>Chordata</taxon>
        <taxon>Craniata</taxon>
        <taxon>Vertebrata</taxon>
        <taxon>Euteleostomi</taxon>
        <taxon>Actinopterygii</taxon>
        <taxon>Neopterygii</taxon>
        <taxon>Teleostei</taxon>
        <taxon>Anguilliformes</taxon>
        <taxon>Anguillidae</taxon>
        <taxon>Anguilla</taxon>
    </lineage>
</organism>
<protein>
    <submittedName>
        <fullName evidence="2">Uncharacterized protein</fullName>
    </submittedName>
</protein>
<accession>A0A0E9PWN9</accession>
<reference evidence="2" key="1">
    <citation type="submission" date="2014-11" db="EMBL/GenBank/DDBJ databases">
        <authorList>
            <person name="Amaro Gonzalez C."/>
        </authorList>
    </citation>
    <scope>NUCLEOTIDE SEQUENCE</scope>
</reference>
<evidence type="ECO:0000256" key="1">
    <source>
        <dbReference type="SAM" id="MobiDB-lite"/>
    </source>
</evidence>
<dbReference type="AlphaFoldDB" id="A0A0E9PWN9"/>